<dbReference type="InterPro" id="IPR008979">
    <property type="entry name" value="Galactose-bd-like_sf"/>
</dbReference>
<dbReference type="PROSITE" id="PS50022">
    <property type="entry name" value="FA58C_3"/>
    <property type="match status" value="1"/>
</dbReference>
<protein>
    <recommendedName>
        <fullName evidence="2">F5/8 type C domain-containing protein</fullName>
    </recommendedName>
</protein>
<keyword evidence="1" id="KW-0732">Signal</keyword>
<feature type="domain" description="F5/8 type C" evidence="2">
    <location>
        <begin position="75"/>
        <end position="228"/>
    </location>
</feature>
<organism evidence="3 4">
    <name type="scientific">Clavelina lepadiformis</name>
    <name type="common">Light-bulb sea squirt</name>
    <name type="synonym">Ascidia lepadiformis</name>
    <dbReference type="NCBI Taxonomy" id="159417"/>
    <lineage>
        <taxon>Eukaryota</taxon>
        <taxon>Metazoa</taxon>
        <taxon>Chordata</taxon>
        <taxon>Tunicata</taxon>
        <taxon>Ascidiacea</taxon>
        <taxon>Aplousobranchia</taxon>
        <taxon>Clavelinidae</taxon>
        <taxon>Clavelina</taxon>
    </lineage>
</organism>
<feature type="signal peptide" evidence="1">
    <location>
        <begin position="1"/>
        <end position="23"/>
    </location>
</feature>
<dbReference type="PANTHER" id="PTHR24543:SF325">
    <property type="entry name" value="F5_8 TYPE C DOMAIN-CONTAINING PROTEIN"/>
    <property type="match status" value="1"/>
</dbReference>
<reference evidence="3 4" key="1">
    <citation type="submission" date="2024-02" db="EMBL/GenBank/DDBJ databases">
        <authorList>
            <person name="Daric V."/>
            <person name="Darras S."/>
        </authorList>
    </citation>
    <scope>NUCLEOTIDE SEQUENCE [LARGE SCALE GENOMIC DNA]</scope>
</reference>
<gene>
    <name evidence="3" type="ORF">CVLEPA_LOCUS91</name>
</gene>
<proteinExistence type="predicted"/>
<comment type="caution">
    <text evidence="3">The sequence shown here is derived from an EMBL/GenBank/DDBJ whole genome shotgun (WGS) entry which is preliminary data.</text>
</comment>
<dbReference type="CDD" id="cd00057">
    <property type="entry name" value="FA58C"/>
    <property type="match status" value="1"/>
</dbReference>
<dbReference type="Pfam" id="PF00754">
    <property type="entry name" value="F5_F8_type_C"/>
    <property type="match status" value="1"/>
</dbReference>
<evidence type="ECO:0000313" key="3">
    <source>
        <dbReference type="EMBL" id="CAK8671067.1"/>
    </source>
</evidence>
<dbReference type="SUPFAM" id="SSF49785">
    <property type="entry name" value="Galactose-binding domain-like"/>
    <property type="match status" value="1"/>
</dbReference>
<sequence length="228" mass="25238">MTSLIAPFLALLYTVNLARFVLSQNEQICLPVPPNALETLQGRKGDPGPPGQCQCDLSEVVAMRETFIRVLPSLRDEFCLAGVKSGKVRDDEMDASSKWAQAEGAHAGRLDGGARWAPHPSKQQPGEWLQVDLRTPTRVTGVVTQGRGVIQGERGWRVTSFKISFGDSINQLQVIQDVDGNDMIFQGNSDGISRVENIFPNPIRARYFRLTVVTFNHGINLRLDYLTC</sequence>
<evidence type="ECO:0000259" key="2">
    <source>
        <dbReference type="PROSITE" id="PS50022"/>
    </source>
</evidence>
<keyword evidence="4" id="KW-1185">Reference proteome</keyword>
<dbReference type="Gene3D" id="2.60.120.260">
    <property type="entry name" value="Galactose-binding domain-like"/>
    <property type="match status" value="1"/>
</dbReference>
<evidence type="ECO:0000256" key="1">
    <source>
        <dbReference type="SAM" id="SignalP"/>
    </source>
</evidence>
<name>A0ABP0EUR7_CLALP</name>
<dbReference type="InterPro" id="IPR000421">
    <property type="entry name" value="FA58C"/>
</dbReference>
<dbReference type="PANTHER" id="PTHR24543">
    <property type="entry name" value="MULTICOPPER OXIDASE-RELATED"/>
    <property type="match status" value="1"/>
</dbReference>
<evidence type="ECO:0000313" key="4">
    <source>
        <dbReference type="Proteomes" id="UP001642483"/>
    </source>
</evidence>
<dbReference type="SMART" id="SM00231">
    <property type="entry name" value="FA58C"/>
    <property type="match status" value="1"/>
</dbReference>
<dbReference type="EMBL" id="CAWYQH010000001">
    <property type="protein sequence ID" value="CAK8671067.1"/>
    <property type="molecule type" value="Genomic_DNA"/>
</dbReference>
<dbReference type="Proteomes" id="UP001642483">
    <property type="component" value="Unassembled WGS sequence"/>
</dbReference>
<feature type="chain" id="PRO_5046138080" description="F5/8 type C domain-containing protein" evidence="1">
    <location>
        <begin position="24"/>
        <end position="228"/>
    </location>
</feature>
<accession>A0ABP0EUR7</accession>